<dbReference type="RefSeq" id="WP_115404483.1">
    <property type="nucleotide sequence ID" value="NZ_QPKV01000010.1"/>
</dbReference>
<keyword evidence="1" id="KW-0121">Carboxypeptidase</keyword>
<dbReference type="Proteomes" id="UP000253961">
    <property type="component" value="Unassembled WGS sequence"/>
</dbReference>
<dbReference type="SUPFAM" id="SSF49464">
    <property type="entry name" value="Carboxypeptidase regulatory domain-like"/>
    <property type="match status" value="1"/>
</dbReference>
<keyword evidence="1" id="KW-0645">Protease</keyword>
<keyword evidence="2" id="KW-1185">Reference proteome</keyword>
<evidence type="ECO:0000313" key="1">
    <source>
        <dbReference type="EMBL" id="RDC54726.1"/>
    </source>
</evidence>
<dbReference type="Gene3D" id="2.60.40.1120">
    <property type="entry name" value="Carboxypeptidase-like, regulatory domain"/>
    <property type="match status" value="1"/>
</dbReference>
<dbReference type="InterPro" id="IPR008969">
    <property type="entry name" value="CarboxyPept-like_regulatory"/>
</dbReference>
<dbReference type="EMBL" id="QPKV01000010">
    <property type="protein sequence ID" value="RDC54726.1"/>
    <property type="molecule type" value="Genomic_DNA"/>
</dbReference>
<comment type="caution">
    <text evidence="1">The sequence shown here is derived from an EMBL/GenBank/DDBJ whole genome shotgun (WGS) entry which is preliminary data.</text>
</comment>
<dbReference type="GO" id="GO:0004180">
    <property type="term" value="F:carboxypeptidase activity"/>
    <property type="evidence" value="ECO:0007669"/>
    <property type="project" value="UniProtKB-KW"/>
</dbReference>
<keyword evidence="1" id="KW-0378">Hydrolase</keyword>
<evidence type="ECO:0000313" key="2">
    <source>
        <dbReference type="Proteomes" id="UP000253961"/>
    </source>
</evidence>
<dbReference type="OrthoDB" id="9775095at2"/>
<sequence>MVSKTVNSTFLILFFLLVSNLTFAQFTITGKILNLIDNKPLESVTVFVNKTSYGTKTDGHGNFTIHNVRPGHYELIVSMISFKTYKVSISVQSDTKLPAIAIEEKTISLSEVKITNTKKLDSKYMDMFKREILGTSKFGKQCRIVNPKVIQLNFDQRENKLTAYTSDFMVIDNNALGYRLKYLVENFERNEKTELISYVGYILFETMEGDDQQRRDWNEKRLEAYTGSLQHFLRSVLGNNINREEELGFLVTTDTRLPNKYRLPDTLIRKKIRMYSGKYSQTDKDSLFFWTNMFQQPRYIEVIDTTKLRAKQIVRLTDQNGLYALQINNDINYINKWGYIKVPGLKGRTNFRCDTCQFKNSLYVTYIKYIPKKLTKTYKSGNSNIEESFVPPPDMDKMASLISILDGNVFFDWNGAIVNPMNLKLERHWANLRLGDLLPIDYLPHTD</sequence>
<dbReference type="Pfam" id="PF13715">
    <property type="entry name" value="CarbopepD_reg_2"/>
    <property type="match status" value="1"/>
</dbReference>
<accession>A0A369PVL8</accession>
<reference evidence="1 2" key="1">
    <citation type="submission" date="2018-07" db="EMBL/GenBank/DDBJ databases">
        <title>Pedobacter sp. nov., isolated from soil.</title>
        <authorList>
            <person name="Zhou L.Y."/>
            <person name="Du Z.J."/>
        </authorList>
    </citation>
    <scope>NUCLEOTIDE SEQUENCE [LARGE SCALE GENOMIC DNA]</scope>
    <source>
        <strain evidence="1 2">JDX94</strain>
    </source>
</reference>
<gene>
    <name evidence="1" type="ORF">DU508_19675</name>
</gene>
<organism evidence="1 2">
    <name type="scientific">Pedobacter chinensis</name>
    <dbReference type="NCBI Taxonomy" id="2282421"/>
    <lineage>
        <taxon>Bacteria</taxon>
        <taxon>Pseudomonadati</taxon>
        <taxon>Bacteroidota</taxon>
        <taxon>Sphingobacteriia</taxon>
        <taxon>Sphingobacteriales</taxon>
        <taxon>Sphingobacteriaceae</taxon>
        <taxon>Pedobacter</taxon>
    </lineage>
</organism>
<protein>
    <submittedName>
        <fullName evidence="1">Carboxypeptidase-like regulatory domain-containing protein</fullName>
    </submittedName>
</protein>
<name>A0A369PVL8_9SPHI</name>
<dbReference type="AlphaFoldDB" id="A0A369PVL8"/>
<proteinExistence type="predicted"/>